<feature type="domain" description="RING-type" evidence="11">
    <location>
        <begin position="27"/>
        <end position="69"/>
    </location>
</feature>
<reference evidence="12 13" key="1">
    <citation type="journal article" date="2024" name="Front Chem Biol">
        <title>Unveiling the potential of Daldinia eschscholtzii MFLUCC 19-0629 through bioactivity and bioinformatics studies for enhanced sustainable agriculture production.</title>
        <authorList>
            <person name="Brooks S."/>
            <person name="Weaver J.A."/>
            <person name="Klomchit A."/>
            <person name="Alharthi S.A."/>
            <person name="Onlamun T."/>
            <person name="Nurani R."/>
            <person name="Vong T.K."/>
            <person name="Alberti F."/>
            <person name="Greco C."/>
        </authorList>
    </citation>
    <scope>NUCLEOTIDE SEQUENCE [LARGE SCALE GENOMIC DNA]</scope>
    <source>
        <strain evidence="12">MFLUCC 19-0629</strain>
    </source>
</reference>
<dbReference type="PROSITE" id="PS50089">
    <property type="entry name" value="ZF_RING_2"/>
    <property type="match status" value="1"/>
</dbReference>
<dbReference type="PROSITE" id="PS00518">
    <property type="entry name" value="ZF_RING_1"/>
    <property type="match status" value="1"/>
</dbReference>
<dbReference type="Pfam" id="PF06391">
    <property type="entry name" value="MAT1"/>
    <property type="match status" value="1"/>
</dbReference>
<dbReference type="InterPro" id="IPR001841">
    <property type="entry name" value="Znf_RING"/>
</dbReference>
<dbReference type="SUPFAM" id="SSF57850">
    <property type="entry name" value="RING/U-box"/>
    <property type="match status" value="1"/>
</dbReference>
<dbReference type="InterPro" id="IPR015877">
    <property type="entry name" value="MAT1_centre"/>
</dbReference>
<dbReference type="NCBIfam" id="TIGR00570">
    <property type="entry name" value="cdk7"/>
    <property type="match status" value="1"/>
</dbReference>
<gene>
    <name evidence="12" type="ORF">Daesc_009027</name>
</gene>
<dbReference type="Proteomes" id="UP001369815">
    <property type="component" value="Unassembled WGS sequence"/>
</dbReference>
<evidence type="ECO:0000256" key="10">
    <source>
        <dbReference type="SAM" id="MobiDB-lite"/>
    </source>
</evidence>
<comment type="caution">
    <text evidence="12">The sequence shown here is derived from an EMBL/GenBank/DDBJ whole genome shotgun (WGS) entry which is preliminary data.</text>
</comment>
<evidence type="ECO:0000256" key="2">
    <source>
        <dbReference type="ARBA" id="ARBA00022257"/>
    </source>
</evidence>
<evidence type="ECO:0000313" key="12">
    <source>
        <dbReference type="EMBL" id="KAK6948955.1"/>
    </source>
</evidence>
<sequence>MSRKQITSTATVRSSAEPSSQVPTDICPVCTRVRYLNKDMEFLINPECYHPMCTNCVSNIFGKGPAQCPYASCTKTLRQRGFRTPFFKDLRVEREVDVRRRVQAVFNMTPEDFVSLRDYNDYLQQVEDLTFDLVNGDEADQRNAEQKLLAYEQKHKEDIEKNKKKGREADSLRRQREAAEAEAARQRRLEEQREEERARAEEASINAEVMEALERGEPGTAAEIQARIIAQKRARVAEIAGSHFPSLLGNTTTAPGSGSGSDTLLSIRGLKDKNKRDEDADYYLRPYDAFAGLDLKPTRYELRDRYDNPWLEDARTRDDHRVPGYSAHEYEARAMFDAFAGLGVFIADEKEDAQKAVGTAAAAEGAKVGGKIEEDVFA</sequence>
<dbReference type="GO" id="GO:0006289">
    <property type="term" value="P:nucleotide-excision repair"/>
    <property type="evidence" value="ECO:0007669"/>
    <property type="project" value="InterPro"/>
</dbReference>
<evidence type="ECO:0000256" key="1">
    <source>
        <dbReference type="ARBA" id="ARBA00004123"/>
    </source>
</evidence>
<dbReference type="InterPro" id="IPR017907">
    <property type="entry name" value="Znf_RING_CS"/>
</dbReference>
<proteinExistence type="predicted"/>
<dbReference type="AlphaFoldDB" id="A0AAX6M8I1"/>
<dbReference type="GO" id="GO:0061575">
    <property type="term" value="F:cyclin-dependent protein serine/threonine kinase activator activity"/>
    <property type="evidence" value="ECO:0007669"/>
    <property type="project" value="InterPro"/>
</dbReference>
<evidence type="ECO:0000256" key="8">
    <source>
        <dbReference type="ARBA" id="ARBA00033277"/>
    </source>
</evidence>
<dbReference type="InterPro" id="IPR004575">
    <property type="entry name" value="MAT1/Tfb3"/>
</dbReference>
<feature type="region of interest" description="Disordered" evidence="10">
    <location>
        <begin position="1"/>
        <end position="22"/>
    </location>
</feature>
<evidence type="ECO:0000259" key="11">
    <source>
        <dbReference type="PROSITE" id="PS50089"/>
    </source>
</evidence>
<dbReference type="EMBL" id="JBANMG010000009">
    <property type="protein sequence ID" value="KAK6948955.1"/>
    <property type="molecule type" value="Genomic_DNA"/>
</dbReference>
<dbReference type="GO" id="GO:0006357">
    <property type="term" value="P:regulation of transcription by RNA polymerase II"/>
    <property type="evidence" value="ECO:0007669"/>
    <property type="project" value="TreeGrafter"/>
</dbReference>
<organism evidence="12 13">
    <name type="scientific">Daldinia eschscholtzii</name>
    <dbReference type="NCBI Taxonomy" id="292717"/>
    <lineage>
        <taxon>Eukaryota</taxon>
        <taxon>Fungi</taxon>
        <taxon>Dikarya</taxon>
        <taxon>Ascomycota</taxon>
        <taxon>Pezizomycotina</taxon>
        <taxon>Sordariomycetes</taxon>
        <taxon>Xylariomycetidae</taxon>
        <taxon>Xylariales</taxon>
        <taxon>Hypoxylaceae</taxon>
        <taxon>Daldinia</taxon>
    </lineage>
</organism>
<evidence type="ECO:0000256" key="3">
    <source>
        <dbReference type="ARBA" id="ARBA00022723"/>
    </source>
</evidence>
<dbReference type="GO" id="GO:0008270">
    <property type="term" value="F:zinc ion binding"/>
    <property type="evidence" value="ECO:0007669"/>
    <property type="project" value="UniProtKB-KW"/>
</dbReference>
<dbReference type="PANTHER" id="PTHR12683">
    <property type="entry name" value="CDK-ACTIVATING KINASE ASSEMBLY FACTOR MAT1"/>
    <property type="match status" value="1"/>
</dbReference>
<dbReference type="PANTHER" id="PTHR12683:SF13">
    <property type="entry name" value="CDK-ACTIVATING KINASE ASSEMBLY FACTOR MAT1"/>
    <property type="match status" value="1"/>
</dbReference>
<protein>
    <recommendedName>
        <fullName evidence="2">RNA polymerase II transcription factor B subunit 3</fullName>
    </recommendedName>
    <alternativeName>
        <fullName evidence="8">RNA polymerase II transcription factor B 38 kDa subunit</fullName>
    </alternativeName>
    <alternativeName>
        <fullName evidence="7">RNA polymerase II transcription factor B p38 subunit</fullName>
    </alternativeName>
</protein>
<feature type="region of interest" description="Disordered" evidence="10">
    <location>
        <begin position="154"/>
        <end position="202"/>
    </location>
</feature>
<keyword evidence="13" id="KW-1185">Reference proteome</keyword>
<keyword evidence="4 9" id="KW-0863">Zinc-finger</keyword>
<keyword evidence="6" id="KW-0539">Nucleus</keyword>
<evidence type="ECO:0000256" key="5">
    <source>
        <dbReference type="ARBA" id="ARBA00022833"/>
    </source>
</evidence>
<dbReference type="Gene3D" id="3.30.40.10">
    <property type="entry name" value="Zinc/RING finger domain, C3HC4 (zinc finger)"/>
    <property type="match status" value="1"/>
</dbReference>
<evidence type="ECO:0000256" key="6">
    <source>
        <dbReference type="ARBA" id="ARBA00023242"/>
    </source>
</evidence>
<evidence type="ECO:0000313" key="13">
    <source>
        <dbReference type="Proteomes" id="UP001369815"/>
    </source>
</evidence>
<dbReference type="Pfam" id="PF17121">
    <property type="entry name" value="zf-C3HC4_5"/>
    <property type="match status" value="1"/>
</dbReference>
<evidence type="ECO:0000256" key="9">
    <source>
        <dbReference type="PROSITE-ProRule" id="PRU00175"/>
    </source>
</evidence>
<keyword evidence="5" id="KW-0862">Zinc</keyword>
<dbReference type="InterPro" id="IPR013083">
    <property type="entry name" value="Znf_RING/FYVE/PHD"/>
</dbReference>
<comment type="subcellular location">
    <subcellularLocation>
        <location evidence="1">Nucleus</location>
    </subcellularLocation>
</comment>
<evidence type="ECO:0000256" key="4">
    <source>
        <dbReference type="ARBA" id="ARBA00022771"/>
    </source>
</evidence>
<evidence type="ECO:0000256" key="7">
    <source>
        <dbReference type="ARBA" id="ARBA00029873"/>
    </source>
</evidence>
<keyword evidence="3" id="KW-0479">Metal-binding</keyword>
<dbReference type="GO" id="GO:0005675">
    <property type="term" value="C:transcription factor TFIIH holo complex"/>
    <property type="evidence" value="ECO:0007669"/>
    <property type="project" value="InterPro"/>
</dbReference>
<accession>A0AAX6M8I1</accession>
<name>A0AAX6M8I1_9PEZI</name>